<protein>
    <submittedName>
        <fullName evidence="2 3">Uncharacterized protein</fullName>
    </submittedName>
</protein>
<dbReference type="EMBL" id="DS232363">
    <property type="protein sequence ID" value="EDS40694.1"/>
    <property type="molecule type" value="Genomic_DNA"/>
</dbReference>
<reference evidence="3" key="2">
    <citation type="submission" date="2020-05" db="UniProtKB">
        <authorList>
            <consortium name="EnsemblMetazoa"/>
        </authorList>
    </citation>
    <scope>IDENTIFICATION</scope>
    <source>
        <strain evidence="3">JHB</strain>
    </source>
</reference>
<evidence type="ECO:0000313" key="3">
    <source>
        <dbReference type="EnsemblMetazoa" id="CPIJ014475-PA"/>
    </source>
</evidence>
<reference evidence="2" key="1">
    <citation type="submission" date="2007-03" db="EMBL/GenBank/DDBJ databases">
        <title>Annotation of Culex pipiens quinquefasciatus.</title>
        <authorList>
            <consortium name="The Broad Institute Genome Sequencing Platform"/>
            <person name="Atkinson P.W."/>
            <person name="Hemingway J."/>
            <person name="Christensen B.M."/>
            <person name="Higgs S."/>
            <person name="Kodira C."/>
            <person name="Hannick L."/>
            <person name="Megy K."/>
            <person name="O'Leary S."/>
            <person name="Pearson M."/>
            <person name="Haas B.J."/>
            <person name="Mauceli E."/>
            <person name="Wortman J.R."/>
            <person name="Lee N.H."/>
            <person name="Guigo R."/>
            <person name="Stanke M."/>
            <person name="Alvarado L."/>
            <person name="Amedeo P."/>
            <person name="Antoine C.H."/>
            <person name="Arensburger P."/>
            <person name="Bidwell S.L."/>
            <person name="Crawford M."/>
            <person name="Camaro F."/>
            <person name="Devon K."/>
            <person name="Engels R."/>
            <person name="Hammond M."/>
            <person name="Howarth C."/>
            <person name="Koehrsen M."/>
            <person name="Lawson D."/>
            <person name="Montgomery P."/>
            <person name="Nene V."/>
            <person name="Nusbaum C."/>
            <person name="Puiu D."/>
            <person name="Romero-Severson J."/>
            <person name="Severson D.W."/>
            <person name="Shumway M."/>
            <person name="Sisk P."/>
            <person name="Stolte C."/>
            <person name="Zeng Q."/>
            <person name="Eisenstadt E."/>
            <person name="Fraser-Liggett C."/>
            <person name="Strausberg R."/>
            <person name="Galagan J."/>
            <person name="Birren B."/>
            <person name="Collins F.H."/>
        </authorList>
    </citation>
    <scope>NUCLEOTIDE SEQUENCE [LARGE SCALE GENOMIC DNA]</scope>
    <source>
        <strain evidence="2">JHB</strain>
    </source>
</reference>
<dbReference type="EnsemblMetazoa" id="CPIJ014475-RA">
    <property type="protein sequence ID" value="CPIJ014475-PA"/>
    <property type="gene ID" value="CPIJ014475"/>
</dbReference>
<evidence type="ECO:0000256" key="1">
    <source>
        <dbReference type="SAM" id="MobiDB-lite"/>
    </source>
</evidence>
<dbReference type="AlphaFoldDB" id="B0X548"/>
<evidence type="ECO:0000313" key="4">
    <source>
        <dbReference type="Proteomes" id="UP000002320"/>
    </source>
</evidence>
<name>B0X548_CULQU</name>
<gene>
    <name evidence="3" type="primary">6047752</name>
    <name evidence="2" type="ORF">CpipJ_CPIJ014475</name>
</gene>
<keyword evidence="4" id="KW-1185">Reference proteome</keyword>
<dbReference type="KEGG" id="cqu:CpipJ_CPIJ014475"/>
<proteinExistence type="predicted"/>
<accession>B0X548</accession>
<dbReference type="Proteomes" id="UP000002320">
    <property type="component" value="Unassembled WGS sequence"/>
</dbReference>
<feature type="region of interest" description="Disordered" evidence="1">
    <location>
        <begin position="21"/>
        <end position="40"/>
    </location>
</feature>
<dbReference type="VEuPathDB" id="VectorBase:CPIJ014475"/>
<dbReference type="HOGENOM" id="CLU_2778378_0_0_1"/>
<organism>
    <name type="scientific">Culex quinquefasciatus</name>
    <name type="common">Southern house mosquito</name>
    <name type="synonym">Culex pungens</name>
    <dbReference type="NCBI Taxonomy" id="7176"/>
    <lineage>
        <taxon>Eukaryota</taxon>
        <taxon>Metazoa</taxon>
        <taxon>Ecdysozoa</taxon>
        <taxon>Arthropoda</taxon>
        <taxon>Hexapoda</taxon>
        <taxon>Insecta</taxon>
        <taxon>Pterygota</taxon>
        <taxon>Neoptera</taxon>
        <taxon>Endopterygota</taxon>
        <taxon>Diptera</taxon>
        <taxon>Nematocera</taxon>
        <taxon>Culicoidea</taxon>
        <taxon>Culicidae</taxon>
        <taxon>Culicinae</taxon>
        <taxon>Culicini</taxon>
        <taxon>Culex</taxon>
        <taxon>Culex</taxon>
    </lineage>
</organism>
<dbReference type="VEuPathDB" id="VectorBase:CQUJHB006841"/>
<dbReference type="InParanoid" id="B0X548"/>
<sequence>MLGFGRILTDIQNSVFVAVEEEDETHESGGPGLRGGRQDREEPSLWRIWFIPKEEEDESPNVNSSTQEF</sequence>
<evidence type="ECO:0000313" key="2">
    <source>
        <dbReference type="EMBL" id="EDS40694.1"/>
    </source>
</evidence>